<dbReference type="GO" id="GO:0110154">
    <property type="term" value="P:RNA decapping"/>
    <property type="evidence" value="ECO:0007669"/>
    <property type="project" value="TreeGrafter"/>
</dbReference>
<sequence length="220" mass="24949">MVYCMADLHGEREFFLQMLEQIHFSESDHLYILGDVIDRGPDGVELLLQIMASPNMTMLLGNHEQMCLSTLGPRNKLGARELWRQNGGAPTYRELLYHRTPPERNRILQYLSGLPDHLECTVGGQKFYLVHGCPGNDHDTRIWGRVEPDSVSPYPDTVCIVGHTPTVILTKQRNGDFSIWHGRGIVDIDCGCGHMRVDRRRLACLRLDDMAEFYVGGIGD</sequence>
<accession>A0A9D1FAX7</accession>
<dbReference type="EMBL" id="DVJJ01000127">
    <property type="protein sequence ID" value="HIS65400.1"/>
    <property type="molecule type" value="Genomic_DNA"/>
</dbReference>
<feature type="domain" description="Calcineurin-like phosphoesterase" evidence="1">
    <location>
        <begin position="2"/>
        <end position="133"/>
    </location>
</feature>
<dbReference type="AlphaFoldDB" id="A0A9D1FAX7"/>
<dbReference type="InterPro" id="IPR004843">
    <property type="entry name" value="Calcineurin-like_PHP"/>
</dbReference>
<dbReference type="SUPFAM" id="SSF56300">
    <property type="entry name" value="Metallo-dependent phosphatases"/>
    <property type="match status" value="1"/>
</dbReference>
<reference evidence="2" key="2">
    <citation type="journal article" date="2021" name="PeerJ">
        <title>Extensive microbial diversity within the chicken gut microbiome revealed by metagenomics and culture.</title>
        <authorList>
            <person name="Gilroy R."/>
            <person name="Ravi A."/>
            <person name="Getino M."/>
            <person name="Pursley I."/>
            <person name="Horton D.L."/>
            <person name="Alikhan N.F."/>
            <person name="Baker D."/>
            <person name="Gharbi K."/>
            <person name="Hall N."/>
            <person name="Watson M."/>
            <person name="Adriaenssens E.M."/>
            <person name="Foster-Nyarko E."/>
            <person name="Jarju S."/>
            <person name="Secka A."/>
            <person name="Antonio M."/>
            <person name="Oren A."/>
            <person name="Chaudhuri R.R."/>
            <person name="La Ragione R."/>
            <person name="Hildebrand F."/>
            <person name="Pallen M.J."/>
        </authorList>
    </citation>
    <scope>NUCLEOTIDE SEQUENCE</scope>
    <source>
        <strain evidence="2">ChiBcec16-1751</strain>
    </source>
</reference>
<evidence type="ECO:0000313" key="2">
    <source>
        <dbReference type="EMBL" id="HIS65400.1"/>
    </source>
</evidence>
<evidence type="ECO:0000259" key="1">
    <source>
        <dbReference type="Pfam" id="PF00149"/>
    </source>
</evidence>
<dbReference type="InterPro" id="IPR050126">
    <property type="entry name" value="Ap4A_hydrolase"/>
</dbReference>
<dbReference type="PANTHER" id="PTHR42850">
    <property type="entry name" value="METALLOPHOSPHOESTERASE"/>
    <property type="match status" value="1"/>
</dbReference>
<dbReference type="Proteomes" id="UP000886741">
    <property type="component" value="Unassembled WGS sequence"/>
</dbReference>
<dbReference type="GO" id="GO:0016791">
    <property type="term" value="F:phosphatase activity"/>
    <property type="evidence" value="ECO:0007669"/>
    <property type="project" value="TreeGrafter"/>
</dbReference>
<dbReference type="InterPro" id="IPR029052">
    <property type="entry name" value="Metallo-depent_PP-like"/>
</dbReference>
<comment type="caution">
    <text evidence="2">The sequence shown here is derived from an EMBL/GenBank/DDBJ whole genome shotgun (WGS) entry which is preliminary data.</text>
</comment>
<proteinExistence type="predicted"/>
<dbReference type="Gene3D" id="3.60.21.10">
    <property type="match status" value="1"/>
</dbReference>
<organism evidence="2 3">
    <name type="scientific">Candidatus Avoscillospira avistercoris</name>
    <dbReference type="NCBI Taxonomy" id="2840707"/>
    <lineage>
        <taxon>Bacteria</taxon>
        <taxon>Bacillati</taxon>
        <taxon>Bacillota</taxon>
        <taxon>Clostridia</taxon>
        <taxon>Eubacteriales</taxon>
        <taxon>Oscillospiraceae</taxon>
        <taxon>Oscillospiraceae incertae sedis</taxon>
        <taxon>Candidatus Avoscillospira</taxon>
    </lineage>
</organism>
<protein>
    <submittedName>
        <fullName evidence="2">Fructose-bisphosphatase class III</fullName>
    </submittedName>
</protein>
<dbReference type="PANTHER" id="PTHR42850:SF4">
    <property type="entry name" value="ZINC-DEPENDENT ENDOPOLYPHOSPHATASE"/>
    <property type="match status" value="1"/>
</dbReference>
<evidence type="ECO:0000313" key="3">
    <source>
        <dbReference type="Proteomes" id="UP000886741"/>
    </source>
</evidence>
<name>A0A9D1FAX7_9FIRM</name>
<reference evidence="2" key="1">
    <citation type="submission" date="2020-10" db="EMBL/GenBank/DDBJ databases">
        <authorList>
            <person name="Gilroy R."/>
        </authorList>
    </citation>
    <scope>NUCLEOTIDE SEQUENCE</scope>
    <source>
        <strain evidence="2">ChiBcec16-1751</strain>
    </source>
</reference>
<dbReference type="Pfam" id="PF00149">
    <property type="entry name" value="Metallophos"/>
    <property type="match status" value="1"/>
</dbReference>
<dbReference type="GO" id="GO:0008803">
    <property type="term" value="F:bis(5'-nucleosyl)-tetraphosphatase (symmetrical) activity"/>
    <property type="evidence" value="ECO:0007669"/>
    <property type="project" value="TreeGrafter"/>
</dbReference>
<gene>
    <name evidence="2" type="ORF">IAA83_08540</name>
</gene>
<dbReference type="GO" id="GO:0005737">
    <property type="term" value="C:cytoplasm"/>
    <property type="evidence" value="ECO:0007669"/>
    <property type="project" value="TreeGrafter"/>
</dbReference>